<proteinExistence type="predicted"/>
<sequence length="459" mass="52429">MKKTLLTLIVLTMAFATTSFAQDAKRAAVLDKQEEFFNTIKDGLETKDTKIKPKDFRSNQRCYKLWQQFFIEYSKSKSFLGSDDTDTIDLKLFSTIYSTMTKSANKNITTNDVYVHNIGISYTEEDTTKNGKIKGYIYTTENEVGVASVKDDTLHSRARYHVEIEWIVTWKCSGQGKDTTYKPTIANISTYEIPYLTKEKQQMGQTAKELIENWYATETVNETFAKYNPVSVKTLDGNISVETPQGQKFIVTNVPEIRIDMNPEEFMTGDKTLYLEPIEAYRILKPVFEITINDDFTSGSITNVDFKEITLHKPETVAERIEKYIKQEQLINDYVAGLTNYVNDRSDSLRTALEGMFADKTSSVIEVSNVVADKETIRTRTAEQYLKRLKGNLMQIELGEPVIGTGLETIVYPVYQQYESATYSDNTEKEIHLLYDAESAKYLIDKILVIKGSTKLLSK</sequence>
<evidence type="ECO:0000313" key="2">
    <source>
        <dbReference type="EMBL" id="MBO8472631.1"/>
    </source>
</evidence>
<evidence type="ECO:0000256" key="1">
    <source>
        <dbReference type="SAM" id="SignalP"/>
    </source>
</evidence>
<dbReference type="AlphaFoldDB" id="A0A9D9IJB6"/>
<evidence type="ECO:0000313" key="3">
    <source>
        <dbReference type="Proteomes" id="UP000823604"/>
    </source>
</evidence>
<dbReference type="Proteomes" id="UP000823604">
    <property type="component" value="Unassembled WGS sequence"/>
</dbReference>
<keyword evidence="1" id="KW-0732">Signal</keyword>
<name>A0A9D9IJB6_9BACT</name>
<comment type="caution">
    <text evidence="2">The sequence shown here is derived from an EMBL/GenBank/DDBJ whole genome shotgun (WGS) entry which is preliminary data.</text>
</comment>
<reference evidence="2" key="1">
    <citation type="submission" date="2020-10" db="EMBL/GenBank/DDBJ databases">
        <authorList>
            <person name="Gilroy R."/>
        </authorList>
    </citation>
    <scope>NUCLEOTIDE SEQUENCE</scope>
    <source>
        <strain evidence="2">B1-8020</strain>
    </source>
</reference>
<feature type="chain" id="PRO_5038453648" evidence="1">
    <location>
        <begin position="22"/>
        <end position="459"/>
    </location>
</feature>
<protein>
    <submittedName>
        <fullName evidence="2">Uncharacterized protein</fullName>
    </submittedName>
</protein>
<gene>
    <name evidence="2" type="ORF">IAB81_03265</name>
</gene>
<dbReference type="EMBL" id="JADIMA010000032">
    <property type="protein sequence ID" value="MBO8472631.1"/>
    <property type="molecule type" value="Genomic_DNA"/>
</dbReference>
<reference evidence="2" key="2">
    <citation type="journal article" date="2021" name="PeerJ">
        <title>Extensive microbial diversity within the chicken gut microbiome revealed by metagenomics and culture.</title>
        <authorList>
            <person name="Gilroy R."/>
            <person name="Ravi A."/>
            <person name="Getino M."/>
            <person name="Pursley I."/>
            <person name="Horton D.L."/>
            <person name="Alikhan N.F."/>
            <person name="Baker D."/>
            <person name="Gharbi K."/>
            <person name="Hall N."/>
            <person name="Watson M."/>
            <person name="Adriaenssens E.M."/>
            <person name="Foster-Nyarko E."/>
            <person name="Jarju S."/>
            <person name="Secka A."/>
            <person name="Antonio M."/>
            <person name="Oren A."/>
            <person name="Chaudhuri R.R."/>
            <person name="La Ragione R."/>
            <person name="Hildebrand F."/>
            <person name="Pallen M.J."/>
        </authorList>
    </citation>
    <scope>NUCLEOTIDE SEQUENCE</scope>
    <source>
        <strain evidence="2">B1-8020</strain>
    </source>
</reference>
<feature type="signal peptide" evidence="1">
    <location>
        <begin position="1"/>
        <end position="21"/>
    </location>
</feature>
<accession>A0A9D9IJB6</accession>
<organism evidence="2 3">
    <name type="scientific">Candidatus Merdivivens pullicola</name>
    <dbReference type="NCBI Taxonomy" id="2840872"/>
    <lineage>
        <taxon>Bacteria</taxon>
        <taxon>Pseudomonadati</taxon>
        <taxon>Bacteroidota</taxon>
        <taxon>Bacteroidia</taxon>
        <taxon>Bacteroidales</taxon>
        <taxon>Muribaculaceae</taxon>
        <taxon>Muribaculaceae incertae sedis</taxon>
        <taxon>Candidatus Merdivivens</taxon>
    </lineage>
</organism>